<organism evidence="5 6">
    <name type="scientific">Cryobacterium gelidum</name>
    <dbReference type="NCBI Taxonomy" id="1259164"/>
    <lineage>
        <taxon>Bacteria</taxon>
        <taxon>Bacillati</taxon>
        <taxon>Actinomycetota</taxon>
        <taxon>Actinomycetes</taxon>
        <taxon>Micrococcales</taxon>
        <taxon>Microbacteriaceae</taxon>
        <taxon>Cryobacterium</taxon>
    </lineage>
</organism>
<keyword evidence="2" id="KW-0238">DNA-binding</keyword>
<proteinExistence type="predicted"/>
<dbReference type="EMBL" id="SOHL01000009">
    <property type="protein sequence ID" value="TFD72368.1"/>
    <property type="molecule type" value="Genomic_DNA"/>
</dbReference>
<dbReference type="RefSeq" id="WP_134551002.1">
    <property type="nucleotide sequence ID" value="NZ_SOHL01000009.1"/>
</dbReference>
<sequence length="209" mass="21747">MSTLSARNRRKTPAERAAEIALAARQIALTDGLAALTVRAVAARVGVAPALVAHYQPNMNVLVASAFGAIVAAEIHEVAAELAACPTSVHALGALIDTLLSPERSAVTAIWLDAWSLGRRNPALAAEVGRQMDAWQGFLVALLRGGVGRGEFVVDDAPALAWQLLGIIDGLTAHATVRYGDARTQQSLVRTIVEHELALAAGALNPAAT</sequence>
<gene>
    <name evidence="5" type="ORF">E3T50_05785</name>
</gene>
<dbReference type="SUPFAM" id="SSF48498">
    <property type="entry name" value="Tetracyclin repressor-like, C-terminal domain"/>
    <property type="match status" value="1"/>
</dbReference>
<evidence type="ECO:0000256" key="3">
    <source>
        <dbReference type="ARBA" id="ARBA00023163"/>
    </source>
</evidence>
<dbReference type="InterPro" id="IPR050109">
    <property type="entry name" value="HTH-type_TetR-like_transc_reg"/>
</dbReference>
<dbReference type="PANTHER" id="PTHR30055:SF234">
    <property type="entry name" value="HTH-TYPE TRANSCRIPTIONAL REGULATOR BETI"/>
    <property type="match status" value="1"/>
</dbReference>
<evidence type="ECO:0000313" key="6">
    <source>
        <dbReference type="Proteomes" id="UP000297983"/>
    </source>
</evidence>
<protein>
    <submittedName>
        <fullName evidence="5">TetR family transcriptional regulator</fullName>
    </submittedName>
</protein>
<feature type="domain" description="BetI-type transcriptional repressor C-terminal" evidence="4">
    <location>
        <begin position="92"/>
        <end position="197"/>
    </location>
</feature>
<dbReference type="InterPro" id="IPR039538">
    <property type="entry name" value="BetI_C"/>
</dbReference>
<accession>A0A4R9AY43</accession>
<evidence type="ECO:0000259" key="4">
    <source>
        <dbReference type="Pfam" id="PF13977"/>
    </source>
</evidence>
<dbReference type="SUPFAM" id="SSF46689">
    <property type="entry name" value="Homeodomain-like"/>
    <property type="match status" value="1"/>
</dbReference>
<reference evidence="5 6" key="1">
    <citation type="submission" date="2019-03" db="EMBL/GenBank/DDBJ databases">
        <title>Genomics of glacier-inhabiting Cryobacterium strains.</title>
        <authorList>
            <person name="Liu Q."/>
            <person name="Xin Y.-H."/>
        </authorList>
    </citation>
    <scope>NUCLEOTIDE SEQUENCE [LARGE SCALE GENOMIC DNA]</scope>
    <source>
        <strain evidence="5 6">Hz16</strain>
    </source>
</reference>
<dbReference type="GO" id="GO:0000976">
    <property type="term" value="F:transcription cis-regulatory region binding"/>
    <property type="evidence" value="ECO:0007669"/>
    <property type="project" value="TreeGrafter"/>
</dbReference>
<dbReference type="AlphaFoldDB" id="A0A4R9AY43"/>
<dbReference type="Gene3D" id="1.10.357.10">
    <property type="entry name" value="Tetracycline Repressor, domain 2"/>
    <property type="match status" value="1"/>
</dbReference>
<keyword evidence="6" id="KW-1185">Reference proteome</keyword>
<dbReference type="GO" id="GO:0003700">
    <property type="term" value="F:DNA-binding transcription factor activity"/>
    <property type="evidence" value="ECO:0007669"/>
    <property type="project" value="TreeGrafter"/>
</dbReference>
<dbReference type="InterPro" id="IPR009057">
    <property type="entry name" value="Homeodomain-like_sf"/>
</dbReference>
<evidence type="ECO:0000256" key="1">
    <source>
        <dbReference type="ARBA" id="ARBA00023015"/>
    </source>
</evidence>
<keyword evidence="1" id="KW-0805">Transcription regulation</keyword>
<name>A0A4R9AY43_9MICO</name>
<dbReference type="PANTHER" id="PTHR30055">
    <property type="entry name" value="HTH-TYPE TRANSCRIPTIONAL REGULATOR RUTR"/>
    <property type="match status" value="1"/>
</dbReference>
<dbReference type="Pfam" id="PF13977">
    <property type="entry name" value="TetR_C_6"/>
    <property type="match status" value="1"/>
</dbReference>
<comment type="caution">
    <text evidence="5">The sequence shown here is derived from an EMBL/GenBank/DDBJ whole genome shotgun (WGS) entry which is preliminary data.</text>
</comment>
<evidence type="ECO:0000313" key="5">
    <source>
        <dbReference type="EMBL" id="TFD72368.1"/>
    </source>
</evidence>
<dbReference type="Proteomes" id="UP000297983">
    <property type="component" value="Unassembled WGS sequence"/>
</dbReference>
<keyword evidence="3" id="KW-0804">Transcription</keyword>
<dbReference type="InterPro" id="IPR036271">
    <property type="entry name" value="Tet_transcr_reg_TetR-rel_C_sf"/>
</dbReference>
<evidence type="ECO:0000256" key="2">
    <source>
        <dbReference type="ARBA" id="ARBA00023125"/>
    </source>
</evidence>